<gene>
    <name evidence="1" type="ordered locus">Sala_3189</name>
</gene>
<keyword evidence="1" id="KW-0614">Plasmid</keyword>
<reference evidence="1 2" key="1">
    <citation type="journal article" date="2009" name="Proc. Natl. Acad. Sci. U.S.A.">
        <title>The genomic basis of trophic strategy in marine bacteria.</title>
        <authorList>
            <person name="Lauro F.M."/>
            <person name="McDougald D."/>
            <person name="Thomas T."/>
            <person name="Williams T.J."/>
            <person name="Egan S."/>
            <person name="Rice S."/>
            <person name="DeMaere M.Z."/>
            <person name="Ting L."/>
            <person name="Ertan H."/>
            <person name="Johnson J."/>
            <person name="Ferriera S."/>
            <person name="Lapidus A."/>
            <person name="Anderson I."/>
            <person name="Kyrpides N."/>
            <person name="Munk A.C."/>
            <person name="Detter C."/>
            <person name="Han C.S."/>
            <person name="Brown M.V."/>
            <person name="Robb F.T."/>
            <person name="Kjelleberg S."/>
            <person name="Cavicchioli R."/>
        </authorList>
    </citation>
    <scope>NUCLEOTIDE SEQUENCE [LARGE SCALE GENOMIC DNA]</scope>
    <source>
        <strain evidence="2">DSM 13593 / LMG 18877 / RB2256</strain>
        <plasmid evidence="2">Plasmid F</plasmid>
    </source>
</reference>
<dbReference type="Gene3D" id="2.60.120.620">
    <property type="entry name" value="q2cbj1_9rhob like domain"/>
    <property type="match status" value="1"/>
</dbReference>
<dbReference type="AlphaFoldDB" id="Q1J431"/>
<dbReference type="GO" id="GO:0016706">
    <property type="term" value="F:2-oxoglutarate-dependent dioxygenase activity"/>
    <property type="evidence" value="ECO:0007669"/>
    <property type="project" value="UniProtKB-ARBA"/>
</dbReference>
<dbReference type="Pfam" id="PF05721">
    <property type="entry name" value="PhyH"/>
    <property type="match status" value="1"/>
</dbReference>
<keyword evidence="2" id="KW-1185">Reference proteome</keyword>
<evidence type="ECO:0000313" key="1">
    <source>
        <dbReference type="EMBL" id="ABF54892.1"/>
    </source>
</evidence>
<dbReference type="OrthoDB" id="9791262at2"/>
<dbReference type="Proteomes" id="UP000006578">
    <property type="component" value="Plasmid F plasmid"/>
</dbReference>
<dbReference type="EMBL" id="CP000357">
    <property type="protein sequence ID" value="ABF54892.1"/>
    <property type="molecule type" value="Genomic_DNA"/>
</dbReference>
<dbReference type="InterPro" id="IPR008775">
    <property type="entry name" value="Phytyl_CoA_dOase-like"/>
</dbReference>
<sequence length="226" mass="24063">MLKDRPTTQFAAYGAQLFKGAISHCIDDVISALAEVPADGAGVRLHGIPALDPILAREGPIGAIAASALGNSSRPVRAILFNKSTISNWALAWHQDRTICVKERRDAPGFGPWTLKSGMNHVAPPFDLLTRMVTVRAHIDNVPASNAPLLIAPGSHTYGRIAVDRVKGVVDRCGTAVCLAEAGDVWLYATPILHASDAASAPKSRRVLQVDFAAEELPHGLEWLGV</sequence>
<protein>
    <recommendedName>
        <fullName evidence="3">Phytanoyl-CoA dioxygenase</fullName>
    </recommendedName>
</protein>
<geneLocation type="plasmid" evidence="2">
    <name>F</name>
</geneLocation>
<dbReference type="KEGG" id="sal:Sala_3189"/>
<organism evidence="1 2">
    <name type="scientific">Sphingopyxis alaskensis (strain DSM 13593 / LMG 18877 / RB2256)</name>
    <name type="common">Sphingomonas alaskensis</name>
    <dbReference type="NCBI Taxonomy" id="317655"/>
    <lineage>
        <taxon>Bacteria</taxon>
        <taxon>Pseudomonadati</taxon>
        <taxon>Pseudomonadota</taxon>
        <taxon>Alphaproteobacteria</taxon>
        <taxon>Sphingomonadales</taxon>
        <taxon>Sphingomonadaceae</taxon>
        <taxon>Sphingopyxis</taxon>
    </lineage>
</organism>
<proteinExistence type="predicted"/>
<dbReference type="HOGENOM" id="CLU_085070_0_0_5"/>
<accession>Q1J431</accession>
<evidence type="ECO:0008006" key="3">
    <source>
        <dbReference type="Google" id="ProtNLM"/>
    </source>
</evidence>
<evidence type="ECO:0000313" key="2">
    <source>
        <dbReference type="Proteomes" id="UP000006578"/>
    </source>
</evidence>
<dbReference type="SUPFAM" id="SSF51197">
    <property type="entry name" value="Clavaminate synthase-like"/>
    <property type="match status" value="1"/>
</dbReference>
<name>Q1J431_SPHAL</name>
<dbReference type="RefSeq" id="WP_011536516.1">
    <property type="nucleotide sequence ID" value="NC_008036.1"/>
</dbReference>
<dbReference type="eggNOG" id="COG5285">
    <property type="taxonomic scope" value="Bacteria"/>
</dbReference>